<accession>A0ABR1YZF2</accession>
<sequence length="569" mass="62898">MDTNDATRKSSKHAENATLRETPQYIAADTDSVGDGTTQAVDHLHRSLSNRQIQWIAIGGSIGTALFVSIGFGLVEGGPASLLLGFILYSCALALVNSCMAEMAVFMPVSGSWVRMASKWIDEALGFTAGWNFFLYEAILIPFEISALILVLQYWSDNIPLAAVCAVCIVLYGVINVFTVRWYGETEFWLASGKVLLIFILFMFTFITMVGGNPAHDAYGFRYWSKPGAFATYVTSGPLGRFEGFLGAFFQASFTIVGPEYIAMVSGEAIYPRVTIKEAFKTVYWRFGCFYILGALCVGIVLPYNDPTLNRLLDNGDTGNAGASPYVIAMQNMAIEVLPDLTNALMVTSIFSAGNSYVYAATRTLYALALDGHAPKILTKVTRQGVPIYAFAVTMIFPFLSFLSVGSGASEGLKWLANLTQASQLMNYIFMCIIYLFFYRALHAQGYSRANLPYRGWGQPYVAWVGLALMIGTVACYGYTVFLPGGWWNVGTFFTYYTMVFVCIILYVVFKVVKRSPIVKPEEADLVWERPRIDAHEAETQPPKGIWEDVGHSFGAGWKKTRRRKGGEV</sequence>
<gene>
    <name evidence="7" type="ORF">HDK90DRAFT_476630</name>
</gene>
<feature type="transmembrane region" description="Helical" evidence="5">
    <location>
        <begin position="425"/>
        <end position="442"/>
    </location>
</feature>
<dbReference type="Gene3D" id="1.20.1740.10">
    <property type="entry name" value="Amino acid/polyamine transporter I"/>
    <property type="match status" value="1"/>
</dbReference>
<feature type="domain" description="Amino acid permease/ SLC12A" evidence="6">
    <location>
        <begin position="53"/>
        <end position="518"/>
    </location>
</feature>
<protein>
    <submittedName>
        <fullName evidence="7">Amino acid transporter-like protein</fullName>
    </submittedName>
</protein>
<dbReference type="InterPro" id="IPR004841">
    <property type="entry name" value="AA-permease/SLC12A_dom"/>
</dbReference>
<feature type="transmembrane region" description="Helical" evidence="5">
    <location>
        <begin position="386"/>
        <end position="405"/>
    </location>
</feature>
<evidence type="ECO:0000256" key="2">
    <source>
        <dbReference type="ARBA" id="ARBA00022692"/>
    </source>
</evidence>
<dbReference type="PIRSF" id="PIRSF006060">
    <property type="entry name" value="AA_transporter"/>
    <property type="match status" value="1"/>
</dbReference>
<evidence type="ECO:0000256" key="3">
    <source>
        <dbReference type="ARBA" id="ARBA00022989"/>
    </source>
</evidence>
<feature type="transmembrane region" description="Helical" evidence="5">
    <location>
        <begin position="344"/>
        <end position="366"/>
    </location>
</feature>
<keyword evidence="4 5" id="KW-0472">Membrane</keyword>
<feature type="transmembrane region" description="Helical" evidence="5">
    <location>
        <begin position="161"/>
        <end position="183"/>
    </location>
</feature>
<dbReference type="InterPro" id="IPR050524">
    <property type="entry name" value="APC_YAT"/>
</dbReference>
<feature type="transmembrane region" description="Helical" evidence="5">
    <location>
        <begin position="195"/>
        <end position="215"/>
    </location>
</feature>
<name>A0ABR1YZF2_9PEZI</name>
<keyword evidence="8" id="KW-1185">Reference proteome</keyword>
<evidence type="ECO:0000256" key="1">
    <source>
        <dbReference type="ARBA" id="ARBA00004141"/>
    </source>
</evidence>
<dbReference type="Proteomes" id="UP001492380">
    <property type="component" value="Unassembled WGS sequence"/>
</dbReference>
<organism evidence="7 8">
    <name type="scientific">Phyllosticta capitalensis</name>
    <dbReference type="NCBI Taxonomy" id="121624"/>
    <lineage>
        <taxon>Eukaryota</taxon>
        <taxon>Fungi</taxon>
        <taxon>Dikarya</taxon>
        <taxon>Ascomycota</taxon>
        <taxon>Pezizomycotina</taxon>
        <taxon>Dothideomycetes</taxon>
        <taxon>Dothideomycetes incertae sedis</taxon>
        <taxon>Botryosphaeriales</taxon>
        <taxon>Phyllostictaceae</taxon>
        <taxon>Phyllosticta</taxon>
    </lineage>
</organism>
<evidence type="ECO:0000259" key="6">
    <source>
        <dbReference type="Pfam" id="PF00324"/>
    </source>
</evidence>
<dbReference type="PANTHER" id="PTHR43341">
    <property type="entry name" value="AMINO ACID PERMEASE"/>
    <property type="match status" value="1"/>
</dbReference>
<evidence type="ECO:0000313" key="8">
    <source>
        <dbReference type="Proteomes" id="UP001492380"/>
    </source>
</evidence>
<evidence type="ECO:0000256" key="4">
    <source>
        <dbReference type="ARBA" id="ARBA00023136"/>
    </source>
</evidence>
<feature type="transmembrane region" description="Helical" evidence="5">
    <location>
        <begin position="248"/>
        <end position="271"/>
    </location>
</feature>
<keyword evidence="3 5" id="KW-1133">Transmembrane helix</keyword>
<comment type="subcellular location">
    <subcellularLocation>
        <location evidence="1">Membrane</location>
        <topology evidence="1">Multi-pass membrane protein</topology>
    </subcellularLocation>
</comment>
<evidence type="ECO:0000313" key="7">
    <source>
        <dbReference type="EMBL" id="KAK8244084.1"/>
    </source>
</evidence>
<feature type="transmembrane region" description="Helical" evidence="5">
    <location>
        <begin position="55"/>
        <end position="75"/>
    </location>
</feature>
<feature type="transmembrane region" description="Helical" evidence="5">
    <location>
        <begin position="462"/>
        <end position="482"/>
    </location>
</feature>
<dbReference type="EMBL" id="JBBWRZ010000002">
    <property type="protein sequence ID" value="KAK8244084.1"/>
    <property type="molecule type" value="Genomic_DNA"/>
</dbReference>
<feature type="transmembrane region" description="Helical" evidence="5">
    <location>
        <begin position="494"/>
        <end position="513"/>
    </location>
</feature>
<evidence type="ECO:0000256" key="5">
    <source>
        <dbReference type="SAM" id="Phobius"/>
    </source>
</evidence>
<proteinExistence type="predicted"/>
<comment type="caution">
    <text evidence="7">The sequence shown here is derived from an EMBL/GenBank/DDBJ whole genome shotgun (WGS) entry which is preliminary data.</text>
</comment>
<dbReference type="PANTHER" id="PTHR43341:SF6">
    <property type="entry name" value="AMINO ACID TRANSPORTER (EUROFUNG)"/>
    <property type="match status" value="1"/>
</dbReference>
<keyword evidence="2 5" id="KW-0812">Transmembrane</keyword>
<dbReference type="Pfam" id="PF00324">
    <property type="entry name" value="AA_permease"/>
    <property type="match status" value="1"/>
</dbReference>
<feature type="transmembrane region" description="Helical" evidence="5">
    <location>
        <begin position="134"/>
        <end position="155"/>
    </location>
</feature>
<reference evidence="7 8" key="1">
    <citation type="submission" date="2024-04" db="EMBL/GenBank/DDBJ databases">
        <title>Phyllosticta paracitricarpa is synonymous to the EU quarantine fungus P. citricarpa based on phylogenomic analyses.</title>
        <authorList>
            <consortium name="Lawrence Berkeley National Laboratory"/>
            <person name="Van Ingen-Buijs V.A."/>
            <person name="Van Westerhoven A.C."/>
            <person name="Haridas S."/>
            <person name="Skiadas P."/>
            <person name="Martin F."/>
            <person name="Groenewald J.Z."/>
            <person name="Crous P.W."/>
            <person name="Seidl M.F."/>
        </authorList>
    </citation>
    <scope>NUCLEOTIDE SEQUENCE [LARGE SCALE GENOMIC DNA]</scope>
    <source>
        <strain evidence="7 8">CBS 123374</strain>
    </source>
</reference>
<feature type="transmembrane region" description="Helical" evidence="5">
    <location>
        <begin position="283"/>
        <end position="304"/>
    </location>
</feature>
<feature type="transmembrane region" description="Helical" evidence="5">
    <location>
        <begin position="87"/>
        <end position="114"/>
    </location>
</feature>